<gene>
    <name evidence="4" type="ordered locus">Tcr_2097</name>
</gene>
<feature type="coiled-coil region" evidence="2">
    <location>
        <begin position="125"/>
        <end position="182"/>
    </location>
</feature>
<feature type="signal peptide" evidence="3">
    <location>
        <begin position="1"/>
        <end position="36"/>
    </location>
</feature>
<reference evidence="4" key="1">
    <citation type="submission" date="2006-07" db="EMBL/GenBank/DDBJ databases">
        <title>Complete sequence of Thiomicrospira crunogena XCL-2.</title>
        <authorList>
            <consortium name="US DOE Joint Genome Institute"/>
            <person name="Copeland A."/>
            <person name="Lucas S."/>
            <person name="Lapidus A."/>
            <person name="Barry K."/>
            <person name="Detter J.C."/>
            <person name="Glavina del Rio T."/>
            <person name="Hammon N."/>
            <person name="Israni S."/>
            <person name="Dalin E."/>
            <person name="Tice H."/>
            <person name="Pitluck S."/>
            <person name="Chain P."/>
            <person name="Malfatti S."/>
            <person name="Shin M."/>
            <person name="Vergez L."/>
            <person name="Schmutz J."/>
            <person name="Larimer F."/>
            <person name="Land M."/>
            <person name="Hauser L."/>
            <person name="Kyrpides N."/>
            <person name="Lykidis A."/>
            <person name="Scott K.M."/>
            <person name="Sievert S."/>
            <person name="Kerfeld C."/>
            <person name="Freyermuth S."/>
            <person name="Dobrinski K."/>
            <person name="Boller A."/>
            <person name="Fitzpatrick K."/>
            <person name="Thoma P."/>
            <person name="Moore J."/>
            <person name="Richardson P."/>
        </authorList>
    </citation>
    <scope>NUCLEOTIDE SEQUENCE</scope>
    <source>
        <strain evidence="4">XCL-2</strain>
    </source>
</reference>
<comment type="similarity">
    <text evidence="1">Belongs to the outer membrane factor (OMF) (TC 1.B.17) family.</text>
</comment>
<dbReference type="KEGG" id="tcx:Tcr_2097"/>
<evidence type="ECO:0000256" key="1">
    <source>
        <dbReference type="ARBA" id="ARBA00007613"/>
    </source>
</evidence>
<dbReference type="InterPro" id="IPR010131">
    <property type="entry name" value="MdtP/NodT-like"/>
</dbReference>
<dbReference type="eggNOG" id="COG1538">
    <property type="taxonomic scope" value="Bacteria"/>
</dbReference>
<organism evidence="4">
    <name type="scientific">Hydrogenovibrio crunogenus (strain DSM 25203 / XCL-2)</name>
    <name type="common">Thiomicrospira crunogena</name>
    <dbReference type="NCBI Taxonomy" id="317025"/>
    <lineage>
        <taxon>Bacteria</taxon>
        <taxon>Pseudomonadati</taxon>
        <taxon>Pseudomonadota</taxon>
        <taxon>Gammaproteobacteria</taxon>
        <taxon>Thiotrichales</taxon>
        <taxon>Piscirickettsiaceae</taxon>
        <taxon>Hydrogenovibrio</taxon>
    </lineage>
</organism>
<dbReference type="STRING" id="317025.Tcr_2097"/>
<sequence>MLFHTPYRLHNRTTVNRLLSAATLISLSLTSFASLAQTQPTELVDLTTAINKTLANHPSLNQYQYQFNAQQGMQIQAGVSAPTKVSLSLEDMLGTGAMQGLDNSQSSLSISWVLDKDIISKRVSVESSKKEIIEIEQQMNKINVAAQTAQYFLHTLALQEKLTIAQQSVKQLSQTKAQIKRRVQAGKTSETDLLRAQSELETALLQQEDVLHEIKSAKRMLVAQWGETNPNSLTLNGSLQSQPNLLSLAQLEQKLETSPALKRFMVLKGIAQTKIDLAEEQSKGLWQVSAGVKRLQSSGDFGLIAGVSVPIMQRNRNQGFIAALTAQQNQNQSEFTALKKQVETQLFVLYQELKHSLHTQEALQERIIPSLQKALNEANRIYLQGKYSYMELNSVQRDLLKAQSKLIDANLMMHLKMIALEKLTGMQLTRIEERK</sequence>
<evidence type="ECO:0000313" key="4">
    <source>
        <dbReference type="EMBL" id="ABB42686.1"/>
    </source>
</evidence>
<dbReference type="GO" id="GO:0015562">
    <property type="term" value="F:efflux transmembrane transporter activity"/>
    <property type="evidence" value="ECO:0007669"/>
    <property type="project" value="InterPro"/>
</dbReference>
<dbReference type="Gene3D" id="1.20.1600.10">
    <property type="entry name" value="Outer membrane efflux proteins (OEP)"/>
    <property type="match status" value="1"/>
</dbReference>
<dbReference type="PANTHER" id="PTHR30203:SF24">
    <property type="entry name" value="BLR4935 PROTEIN"/>
    <property type="match status" value="1"/>
</dbReference>
<evidence type="ECO:0000256" key="3">
    <source>
        <dbReference type="SAM" id="SignalP"/>
    </source>
</evidence>
<keyword evidence="2" id="KW-0175">Coiled coil</keyword>
<dbReference type="Pfam" id="PF02321">
    <property type="entry name" value="OEP"/>
    <property type="match status" value="2"/>
</dbReference>
<accession>Q31DT7</accession>
<dbReference type="HOGENOM" id="CLU_012817_14_2_6"/>
<dbReference type="SUPFAM" id="SSF56954">
    <property type="entry name" value="Outer membrane efflux proteins (OEP)"/>
    <property type="match status" value="1"/>
</dbReference>
<dbReference type="InterPro" id="IPR003423">
    <property type="entry name" value="OMP_efflux"/>
</dbReference>
<keyword evidence="3" id="KW-0732">Signal</keyword>
<evidence type="ECO:0000256" key="2">
    <source>
        <dbReference type="SAM" id="Coils"/>
    </source>
</evidence>
<protein>
    <submittedName>
        <fullName evidence="4">RND outer membrane protein</fullName>
    </submittedName>
</protein>
<name>Q31DT7_HYDCU</name>
<proteinExistence type="inferred from homology"/>
<feature type="chain" id="PRO_5004220316" evidence="3">
    <location>
        <begin position="37"/>
        <end position="435"/>
    </location>
</feature>
<dbReference type="EMBL" id="CP000109">
    <property type="protein sequence ID" value="ABB42686.1"/>
    <property type="molecule type" value="Genomic_DNA"/>
</dbReference>
<dbReference type="PANTHER" id="PTHR30203">
    <property type="entry name" value="OUTER MEMBRANE CATION EFFLUX PROTEIN"/>
    <property type="match status" value="1"/>
</dbReference>
<dbReference type="OrthoDB" id="9791261at2"/>
<dbReference type="AlphaFoldDB" id="Q31DT7"/>